<evidence type="ECO:0000313" key="3">
    <source>
        <dbReference type="Proteomes" id="UP000019270"/>
    </source>
</evidence>
<evidence type="ECO:0000313" key="2">
    <source>
        <dbReference type="EMBL" id="EWG08335.1"/>
    </source>
</evidence>
<dbReference type="Proteomes" id="UP000019270">
    <property type="component" value="Unassembled WGS sequence"/>
</dbReference>
<comment type="caution">
    <text evidence="2">The sequence shown here is derived from an EMBL/GenBank/DDBJ whole genome shotgun (WGS) entry which is preliminary data.</text>
</comment>
<dbReference type="RefSeq" id="WP_035333643.1">
    <property type="nucleotide sequence ID" value="NZ_APVL01000054.1"/>
</dbReference>
<name>W7KLR1_CYTFI</name>
<reference evidence="3" key="1">
    <citation type="submission" date="2013-03" db="EMBL/GenBank/DDBJ databases">
        <title>Draft genome sequence of Bacillus firmus DS1.</title>
        <authorList>
            <person name="Peng D."/>
            <person name="Zhu L."/>
            <person name="Sun M."/>
        </authorList>
    </citation>
    <scope>NUCLEOTIDE SEQUENCE [LARGE SCALE GENOMIC DNA]</scope>
    <source>
        <strain evidence="3">DS1</strain>
    </source>
</reference>
<evidence type="ECO:0000256" key="1">
    <source>
        <dbReference type="SAM" id="MobiDB-lite"/>
    </source>
</evidence>
<dbReference type="AlphaFoldDB" id="W7KLR1"/>
<accession>W7KLR1</accession>
<sequence>MKGGHFRPIGNGNDDGPKKKTDNGVELGAFILDPILVGMALSRRYGAAFASRVKLMVMTAEPLRLLGCLTSSTIVSYISIK</sequence>
<reference evidence="2 3" key="2">
    <citation type="journal article" date="2016" name="Sci. Rep.">
        <title>A novel serine protease, Sep1, from Bacillus firmus DS-1 has nematicidal activity and degrades multiple intestinal-associated nematode proteins.</title>
        <authorList>
            <person name="Geng C."/>
            <person name="Nie X."/>
            <person name="Tang Z."/>
            <person name="Zhang Y."/>
            <person name="Lin J."/>
            <person name="Sun M."/>
            <person name="Peng D."/>
        </authorList>
    </citation>
    <scope>NUCLEOTIDE SEQUENCE [LARGE SCALE GENOMIC DNA]</scope>
    <source>
        <strain evidence="2 3">DS1</strain>
    </source>
</reference>
<proteinExistence type="predicted"/>
<dbReference type="EMBL" id="APVL01000054">
    <property type="protein sequence ID" value="EWG08335.1"/>
    <property type="molecule type" value="Genomic_DNA"/>
</dbReference>
<feature type="region of interest" description="Disordered" evidence="1">
    <location>
        <begin position="1"/>
        <end position="21"/>
    </location>
</feature>
<organism evidence="2 3">
    <name type="scientific">Cytobacillus firmus DS1</name>
    <dbReference type="NCBI Taxonomy" id="1307436"/>
    <lineage>
        <taxon>Bacteria</taxon>
        <taxon>Bacillati</taxon>
        <taxon>Bacillota</taxon>
        <taxon>Bacilli</taxon>
        <taxon>Bacillales</taxon>
        <taxon>Bacillaceae</taxon>
        <taxon>Cytobacillus</taxon>
    </lineage>
</organism>
<protein>
    <submittedName>
        <fullName evidence="2">Uncharacterized protein</fullName>
    </submittedName>
</protein>
<gene>
    <name evidence="2" type="ORF">PBF_24758</name>
</gene>